<dbReference type="SUPFAM" id="SSF56399">
    <property type="entry name" value="ADP-ribosylation"/>
    <property type="match status" value="1"/>
</dbReference>
<dbReference type="Gene3D" id="3.90.176.10">
    <property type="entry name" value="Toxin ADP-ribosyltransferase, Chain A, domain 1"/>
    <property type="match status" value="1"/>
</dbReference>
<evidence type="ECO:0008006" key="4">
    <source>
        <dbReference type="Google" id="ProtNLM"/>
    </source>
</evidence>
<dbReference type="EMBL" id="PYAW01000006">
    <property type="protein sequence ID" value="PSL44258.1"/>
    <property type="molecule type" value="Genomic_DNA"/>
</dbReference>
<feature type="chain" id="PRO_5015145407" description="ADP-ribosyltransferase exoenzyme" evidence="1">
    <location>
        <begin position="22"/>
        <end position="954"/>
    </location>
</feature>
<dbReference type="Proteomes" id="UP000240971">
    <property type="component" value="Unassembled WGS sequence"/>
</dbReference>
<proteinExistence type="predicted"/>
<gene>
    <name evidence="2" type="ORF">CLV51_106124</name>
</gene>
<organism evidence="2 3">
    <name type="scientific">Chitinophaga niastensis</name>
    <dbReference type="NCBI Taxonomy" id="536980"/>
    <lineage>
        <taxon>Bacteria</taxon>
        <taxon>Pseudomonadati</taxon>
        <taxon>Bacteroidota</taxon>
        <taxon>Chitinophagia</taxon>
        <taxon>Chitinophagales</taxon>
        <taxon>Chitinophagaceae</taxon>
        <taxon>Chitinophaga</taxon>
    </lineage>
</organism>
<protein>
    <recommendedName>
        <fullName evidence="4">ADP-ribosyltransferase exoenzyme</fullName>
    </recommendedName>
</protein>
<dbReference type="RefSeq" id="WP_146151365.1">
    <property type="nucleotide sequence ID" value="NZ_PYAW01000006.1"/>
</dbReference>
<comment type="caution">
    <text evidence="2">The sequence shown here is derived from an EMBL/GenBank/DDBJ whole genome shotgun (WGS) entry which is preliminary data.</text>
</comment>
<keyword evidence="1" id="KW-0732">Signal</keyword>
<name>A0A2P8HDH4_CHINA</name>
<keyword evidence="3" id="KW-1185">Reference proteome</keyword>
<reference evidence="2 3" key="1">
    <citation type="submission" date="2018-03" db="EMBL/GenBank/DDBJ databases">
        <title>Genomic Encyclopedia of Archaeal and Bacterial Type Strains, Phase II (KMG-II): from individual species to whole genera.</title>
        <authorList>
            <person name="Goeker M."/>
        </authorList>
    </citation>
    <scope>NUCLEOTIDE SEQUENCE [LARGE SCALE GENOMIC DNA]</scope>
    <source>
        <strain evidence="2 3">DSM 24859</strain>
    </source>
</reference>
<dbReference type="OrthoDB" id="619058at2"/>
<evidence type="ECO:0000313" key="2">
    <source>
        <dbReference type="EMBL" id="PSL44258.1"/>
    </source>
</evidence>
<sequence>MRKRIILLIIACCCHFTLSYARSVAVYNDYHEKIIQEGVAALNKLIRENQLHTLHGESYKNKYVLVLDGNEKYIEQRNVKVGNLVYNSILNASQEDSINQQLQAINTKKDFGIYVLVFNSWVIDLKKEIPEKAGLKEVMALQPYTNEDVKTKVWNEVDRLGEDILLRSELSSFAARIGIVYGREICYLGKGIHKAYATTNAYASGLGEGELNKINNSLKGKLPALSNTFAYLMNFPQELYKAYLKKDTRNHIKLQYKFKPSPGGYFDKLQNRLGTTKCDNCPPPNDASNLVFDYSSILTPEEKAKIFSKLGFISRESKRYKQKLYITDYQNPQPVLQAVQDYLANPDAKDIIVWVHFNENKEVEFNSAYGKDVPNQSEANAFVKFLANILPDIGLDFDPLTAMLDGLTTMVNALEIPERYYNPEHIDMTTGEADYNPLLYRVYQVSSVITLNPVLLNNFITIDGKYSPLQIEFAATCGFWNGLVHTASGLPAFVSWGIKMIVNENNTRADFVQAMQGMYAQCAQQHIEIAIPLPEFQMAGLGKCAWDKISHHFTTGNACVIAAKTGEAVFNVITLVIAFTKVGALAKISELMEMLDPINLMMKGAGAIIRTVVLPGGKIAYRCGKGAIEAVLKEGKYYLRIYNEALNVVAEIDWSKVLSWAEMVDQYGNKYRVGLLMSADEFKNAGYKIKKIVADASGKEFVDGSGRKFAVLGKEGDEASNVAAVVEDAAKNLDALAEYLLQQQPIQESLQILKESDLLSKVPDLKEYEAAAIHRYTRSSMAMNGKLYTGKALSEYEQKWLQAIKEGLADLRKTKLYEGRLFRGQSLPEELILDKYVTPFQKAKALGGPALVEEKALLSTSKSEGIADEFIGNSTNWKNNNVPTARPAKFVIESKRGVDIDDISDYGQYLGPKNHPERLVQQEVLLENGTFKINDVKIIDKGAYKEYIIFLEEF</sequence>
<accession>A0A2P8HDH4</accession>
<dbReference type="AlphaFoldDB" id="A0A2P8HDH4"/>
<evidence type="ECO:0000256" key="1">
    <source>
        <dbReference type="SAM" id="SignalP"/>
    </source>
</evidence>
<feature type="signal peptide" evidence="1">
    <location>
        <begin position="1"/>
        <end position="21"/>
    </location>
</feature>
<evidence type="ECO:0000313" key="3">
    <source>
        <dbReference type="Proteomes" id="UP000240971"/>
    </source>
</evidence>